<keyword evidence="2" id="KW-0732">Signal</keyword>
<feature type="chain" id="PRO_5012827172" evidence="2">
    <location>
        <begin position="28"/>
        <end position="213"/>
    </location>
</feature>
<feature type="signal peptide" evidence="2">
    <location>
        <begin position="1"/>
        <end position="27"/>
    </location>
</feature>
<dbReference type="Pfam" id="PF12079">
    <property type="entry name" value="DUF3558"/>
    <property type="match status" value="1"/>
</dbReference>
<dbReference type="InterPro" id="IPR024520">
    <property type="entry name" value="DUF3558"/>
</dbReference>
<protein>
    <submittedName>
        <fullName evidence="3">DUF3558 domain-containing protein</fullName>
    </submittedName>
</protein>
<organism evidence="3 4">
    <name type="scientific">Actinopolyspora erythraea</name>
    <dbReference type="NCBI Taxonomy" id="414996"/>
    <lineage>
        <taxon>Bacteria</taxon>
        <taxon>Bacillati</taxon>
        <taxon>Actinomycetota</taxon>
        <taxon>Actinomycetes</taxon>
        <taxon>Actinopolysporales</taxon>
        <taxon>Actinopolysporaceae</taxon>
        <taxon>Actinopolyspora</taxon>
    </lineage>
</organism>
<dbReference type="KEGG" id="aey:CDG81_00315"/>
<reference evidence="3 4" key="1">
    <citation type="submission" date="2017-08" db="EMBL/GenBank/DDBJ databases">
        <title>The complete genome sequence of moderately halophilic actinomycete Actinopolyspora erythraea YIM 90600, the producer of novel erythromycin, novel actinopolysporins A-C and tubercidin.</title>
        <authorList>
            <person name="Yin M."/>
            <person name="Tang S."/>
        </authorList>
    </citation>
    <scope>NUCLEOTIDE SEQUENCE [LARGE SCALE GENOMIC DNA]</scope>
    <source>
        <strain evidence="3 4">YIM 90600</strain>
    </source>
</reference>
<dbReference type="EMBL" id="CP022752">
    <property type="protein sequence ID" value="ASU77030.1"/>
    <property type="molecule type" value="Genomic_DNA"/>
</dbReference>
<dbReference type="Proteomes" id="UP000215043">
    <property type="component" value="Chromosome"/>
</dbReference>
<evidence type="ECO:0000256" key="2">
    <source>
        <dbReference type="SAM" id="SignalP"/>
    </source>
</evidence>
<proteinExistence type="predicted"/>
<evidence type="ECO:0000313" key="4">
    <source>
        <dbReference type="Proteomes" id="UP000215043"/>
    </source>
</evidence>
<accession>A0A223RMC6</accession>
<evidence type="ECO:0000256" key="1">
    <source>
        <dbReference type="SAM" id="MobiDB-lite"/>
    </source>
</evidence>
<feature type="compositionally biased region" description="Gly residues" evidence="1">
    <location>
        <begin position="36"/>
        <end position="45"/>
    </location>
</feature>
<name>A0A223RMC6_9ACTN</name>
<sequence length="213" mass="21905">MSILFNTSKIRHLFLAASCLVLGVVLASCSFGSSDDGGSGSGADPGGSVNSTPSSSKGSGVDISSPKNATGVDVCELLSPEAAKQLGIKPSGERRENDLDPDVEDSCKYGDSLDGDLSVSLAAFDDRQIVSYYENKEMYAIFEKIGIAGHPAVVAAKQDPMKSGTCSVFLASKQDQVVGAVVTVAADDTGKKDPCVPAKKALKLSLPSWPAAG</sequence>
<dbReference type="AlphaFoldDB" id="A0A223RMC6"/>
<evidence type="ECO:0000313" key="3">
    <source>
        <dbReference type="EMBL" id="ASU77030.1"/>
    </source>
</evidence>
<feature type="region of interest" description="Disordered" evidence="1">
    <location>
        <begin position="36"/>
        <end position="67"/>
    </location>
</feature>
<feature type="compositionally biased region" description="Low complexity" evidence="1">
    <location>
        <begin position="54"/>
        <end position="65"/>
    </location>
</feature>
<gene>
    <name evidence="3" type="ORF">CDG81_00315</name>
</gene>